<keyword evidence="4" id="KW-0378">Hydrolase</keyword>
<feature type="compositionally biased region" description="Basic and acidic residues" evidence="7">
    <location>
        <begin position="1"/>
        <end position="11"/>
    </location>
</feature>
<sequence>YHDNSPDEASGRRFYNPKRTKTSKRNRQPHIIYILADDLGWNDVSWHNPVVQMPHLHKLAKQGVILEQSYVQPICGPSRAALMTGRYPYTIGRQAQGIKPLQPTGVALNATFL</sequence>
<accession>A0AAV2SC82</accession>
<evidence type="ECO:0000256" key="6">
    <source>
        <dbReference type="ARBA" id="ARBA00023180"/>
    </source>
</evidence>
<dbReference type="PANTHER" id="PTHR10342:SF273">
    <property type="entry name" value="RE14504P"/>
    <property type="match status" value="1"/>
</dbReference>
<dbReference type="Pfam" id="PF00884">
    <property type="entry name" value="Sulfatase"/>
    <property type="match status" value="1"/>
</dbReference>
<comment type="caution">
    <text evidence="9">The sequence shown here is derived from an EMBL/GenBank/DDBJ whole genome shotgun (WGS) entry which is preliminary data.</text>
</comment>
<evidence type="ECO:0000256" key="4">
    <source>
        <dbReference type="ARBA" id="ARBA00022801"/>
    </source>
</evidence>
<dbReference type="InterPro" id="IPR017850">
    <property type="entry name" value="Alkaline_phosphatase_core_sf"/>
</dbReference>
<feature type="domain" description="Sulfatase N-terminal" evidence="8">
    <location>
        <begin position="29"/>
        <end position="92"/>
    </location>
</feature>
<organism evidence="9 10">
    <name type="scientific">Meganyctiphanes norvegica</name>
    <name type="common">Northern krill</name>
    <name type="synonym">Thysanopoda norvegica</name>
    <dbReference type="NCBI Taxonomy" id="48144"/>
    <lineage>
        <taxon>Eukaryota</taxon>
        <taxon>Metazoa</taxon>
        <taxon>Ecdysozoa</taxon>
        <taxon>Arthropoda</taxon>
        <taxon>Crustacea</taxon>
        <taxon>Multicrustacea</taxon>
        <taxon>Malacostraca</taxon>
        <taxon>Eumalacostraca</taxon>
        <taxon>Eucarida</taxon>
        <taxon>Euphausiacea</taxon>
        <taxon>Euphausiidae</taxon>
        <taxon>Meganyctiphanes</taxon>
    </lineage>
</organism>
<evidence type="ECO:0000256" key="2">
    <source>
        <dbReference type="ARBA" id="ARBA00008779"/>
    </source>
</evidence>
<keyword evidence="3" id="KW-0479">Metal-binding</keyword>
<gene>
    <name evidence="9" type="ORF">MNOR_LOCUS35795</name>
</gene>
<feature type="compositionally biased region" description="Basic residues" evidence="7">
    <location>
        <begin position="15"/>
        <end position="26"/>
    </location>
</feature>
<comment type="similarity">
    <text evidence="2">Belongs to the sulfatase family.</text>
</comment>
<dbReference type="GO" id="GO:0008484">
    <property type="term" value="F:sulfuric ester hydrolase activity"/>
    <property type="evidence" value="ECO:0007669"/>
    <property type="project" value="InterPro"/>
</dbReference>
<evidence type="ECO:0000256" key="1">
    <source>
        <dbReference type="ARBA" id="ARBA00001913"/>
    </source>
</evidence>
<feature type="non-terminal residue" evidence="9">
    <location>
        <position position="113"/>
    </location>
</feature>
<dbReference type="EMBL" id="CAXKWB010061388">
    <property type="protein sequence ID" value="CAL4184303.1"/>
    <property type="molecule type" value="Genomic_DNA"/>
</dbReference>
<keyword evidence="5" id="KW-0106">Calcium</keyword>
<name>A0AAV2SC82_MEGNR</name>
<evidence type="ECO:0000313" key="9">
    <source>
        <dbReference type="EMBL" id="CAL4184303.1"/>
    </source>
</evidence>
<reference evidence="9 10" key="1">
    <citation type="submission" date="2024-05" db="EMBL/GenBank/DDBJ databases">
        <authorList>
            <person name="Wallberg A."/>
        </authorList>
    </citation>
    <scope>NUCLEOTIDE SEQUENCE [LARGE SCALE GENOMIC DNA]</scope>
</reference>
<evidence type="ECO:0000259" key="8">
    <source>
        <dbReference type="Pfam" id="PF00884"/>
    </source>
</evidence>
<feature type="region of interest" description="Disordered" evidence="7">
    <location>
        <begin position="1"/>
        <end position="26"/>
    </location>
</feature>
<dbReference type="InterPro" id="IPR000917">
    <property type="entry name" value="Sulfatase_N"/>
</dbReference>
<dbReference type="PANTHER" id="PTHR10342">
    <property type="entry name" value="ARYLSULFATASE"/>
    <property type="match status" value="1"/>
</dbReference>
<evidence type="ECO:0000313" key="10">
    <source>
        <dbReference type="Proteomes" id="UP001497623"/>
    </source>
</evidence>
<dbReference type="InterPro" id="IPR024607">
    <property type="entry name" value="Sulfatase_CS"/>
</dbReference>
<comment type="cofactor">
    <cofactor evidence="1">
        <name>Ca(2+)</name>
        <dbReference type="ChEBI" id="CHEBI:29108"/>
    </cofactor>
</comment>
<dbReference type="Gene3D" id="3.40.720.10">
    <property type="entry name" value="Alkaline Phosphatase, subunit A"/>
    <property type="match status" value="1"/>
</dbReference>
<evidence type="ECO:0000256" key="3">
    <source>
        <dbReference type="ARBA" id="ARBA00022723"/>
    </source>
</evidence>
<proteinExistence type="inferred from homology"/>
<evidence type="ECO:0000256" key="7">
    <source>
        <dbReference type="SAM" id="MobiDB-lite"/>
    </source>
</evidence>
<protein>
    <recommendedName>
        <fullName evidence="8">Sulfatase N-terminal domain-containing protein</fullName>
    </recommendedName>
</protein>
<dbReference type="Proteomes" id="UP001497623">
    <property type="component" value="Unassembled WGS sequence"/>
</dbReference>
<dbReference type="PROSITE" id="PS00523">
    <property type="entry name" value="SULFATASE_1"/>
    <property type="match status" value="1"/>
</dbReference>
<evidence type="ECO:0000256" key="5">
    <source>
        <dbReference type="ARBA" id="ARBA00022837"/>
    </source>
</evidence>
<dbReference type="SUPFAM" id="SSF53649">
    <property type="entry name" value="Alkaline phosphatase-like"/>
    <property type="match status" value="1"/>
</dbReference>
<keyword evidence="10" id="KW-1185">Reference proteome</keyword>
<keyword evidence="6" id="KW-0325">Glycoprotein</keyword>
<dbReference type="InterPro" id="IPR047115">
    <property type="entry name" value="ARSB"/>
</dbReference>
<dbReference type="AlphaFoldDB" id="A0AAV2SC82"/>
<feature type="non-terminal residue" evidence="9">
    <location>
        <position position="1"/>
    </location>
</feature>
<dbReference type="GO" id="GO:0046872">
    <property type="term" value="F:metal ion binding"/>
    <property type="evidence" value="ECO:0007669"/>
    <property type="project" value="UniProtKB-KW"/>
</dbReference>